<evidence type="ECO:0008006" key="3">
    <source>
        <dbReference type="Google" id="ProtNLM"/>
    </source>
</evidence>
<dbReference type="Proteomes" id="UP000821866">
    <property type="component" value="Chromosome 8"/>
</dbReference>
<organism evidence="1 2">
    <name type="scientific">Rhipicephalus microplus</name>
    <name type="common">Cattle tick</name>
    <name type="synonym">Boophilus microplus</name>
    <dbReference type="NCBI Taxonomy" id="6941"/>
    <lineage>
        <taxon>Eukaryota</taxon>
        <taxon>Metazoa</taxon>
        <taxon>Ecdysozoa</taxon>
        <taxon>Arthropoda</taxon>
        <taxon>Chelicerata</taxon>
        <taxon>Arachnida</taxon>
        <taxon>Acari</taxon>
        <taxon>Parasitiformes</taxon>
        <taxon>Ixodida</taxon>
        <taxon>Ixodoidea</taxon>
        <taxon>Ixodidae</taxon>
        <taxon>Rhipicephalinae</taxon>
        <taxon>Rhipicephalus</taxon>
        <taxon>Boophilus</taxon>
    </lineage>
</organism>
<evidence type="ECO:0000313" key="2">
    <source>
        <dbReference type="Proteomes" id="UP000821866"/>
    </source>
</evidence>
<reference evidence="1" key="1">
    <citation type="journal article" date="2020" name="Cell">
        <title>Large-Scale Comparative Analyses of Tick Genomes Elucidate Their Genetic Diversity and Vector Capacities.</title>
        <authorList>
            <consortium name="Tick Genome and Microbiome Consortium (TIGMIC)"/>
            <person name="Jia N."/>
            <person name="Wang J."/>
            <person name="Shi W."/>
            <person name="Du L."/>
            <person name="Sun Y."/>
            <person name="Zhan W."/>
            <person name="Jiang J.F."/>
            <person name="Wang Q."/>
            <person name="Zhang B."/>
            <person name="Ji P."/>
            <person name="Bell-Sakyi L."/>
            <person name="Cui X.M."/>
            <person name="Yuan T.T."/>
            <person name="Jiang B.G."/>
            <person name="Yang W.F."/>
            <person name="Lam T.T."/>
            <person name="Chang Q.C."/>
            <person name="Ding S.J."/>
            <person name="Wang X.J."/>
            <person name="Zhu J.G."/>
            <person name="Ruan X.D."/>
            <person name="Zhao L."/>
            <person name="Wei J.T."/>
            <person name="Ye R.Z."/>
            <person name="Que T.C."/>
            <person name="Du C.H."/>
            <person name="Zhou Y.H."/>
            <person name="Cheng J.X."/>
            <person name="Dai P.F."/>
            <person name="Guo W.B."/>
            <person name="Han X.H."/>
            <person name="Huang E.J."/>
            <person name="Li L.F."/>
            <person name="Wei W."/>
            <person name="Gao Y.C."/>
            <person name="Liu J.Z."/>
            <person name="Shao H.Z."/>
            <person name="Wang X."/>
            <person name="Wang C.C."/>
            <person name="Yang T.C."/>
            <person name="Huo Q.B."/>
            <person name="Li W."/>
            <person name="Chen H.Y."/>
            <person name="Chen S.E."/>
            <person name="Zhou L.G."/>
            <person name="Ni X.B."/>
            <person name="Tian J.H."/>
            <person name="Sheng Y."/>
            <person name="Liu T."/>
            <person name="Pan Y.S."/>
            <person name="Xia L.Y."/>
            <person name="Li J."/>
            <person name="Zhao F."/>
            <person name="Cao W.C."/>
        </authorList>
    </citation>
    <scope>NUCLEOTIDE SEQUENCE</scope>
    <source>
        <strain evidence="1">Rmic-2018</strain>
    </source>
</reference>
<comment type="caution">
    <text evidence="1">The sequence shown here is derived from an EMBL/GenBank/DDBJ whole genome shotgun (WGS) entry which is preliminary data.</text>
</comment>
<name>A0A9J6DDG6_RHIMP</name>
<protein>
    <recommendedName>
        <fullName evidence="3">Tick transposon</fullName>
    </recommendedName>
</protein>
<dbReference type="AlphaFoldDB" id="A0A9J6DDG6"/>
<sequence length="194" mass="20670">MLTRGEVVKNCSAHLEFQPEKMCGTSDYAQAAEDVGPGQDATMAAAWAALEEAGIVSENVALSDYVNADADVIVYEELSDVEIFKSARSAATDSSGNLVRHVVPTVPTPVTASQVMDSLDVIGDFLAPVTTMLPCSSLQTVSSGDANDMPVKAVVAAGHVPWLANYCKRLDFLLKQNIFTANVHTEPKIPQNED</sequence>
<accession>A0A9J6DDG6</accession>
<gene>
    <name evidence="1" type="ORF">HPB51_024948</name>
</gene>
<reference evidence="1" key="2">
    <citation type="submission" date="2021-09" db="EMBL/GenBank/DDBJ databases">
        <authorList>
            <person name="Jia N."/>
            <person name="Wang J."/>
            <person name="Shi W."/>
            <person name="Du L."/>
            <person name="Sun Y."/>
            <person name="Zhan W."/>
            <person name="Jiang J."/>
            <person name="Wang Q."/>
            <person name="Zhang B."/>
            <person name="Ji P."/>
            <person name="Sakyi L.B."/>
            <person name="Cui X."/>
            <person name="Yuan T."/>
            <person name="Jiang B."/>
            <person name="Yang W."/>
            <person name="Lam T.T.-Y."/>
            <person name="Chang Q."/>
            <person name="Ding S."/>
            <person name="Wang X."/>
            <person name="Zhu J."/>
            <person name="Ruan X."/>
            <person name="Zhao L."/>
            <person name="Wei J."/>
            <person name="Que T."/>
            <person name="Du C."/>
            <person name="Cheng J."/>
            <person name="Dai P."/>
            <person name="Han X."/>
            <person name="Huang E."/>
            <person name="Gao Y."/>
            <person name="Liu J."/>
            <person name="Shao H."/>
            <person name="Ye R."/>
            <person name="Li L."/>
            <person name="Wei W."/>
            <person name="Wang X."/>
            <person name="Wang C."/>
            <person name="Huo Q."/>
            <person name="Li W."/>
            <person name="Guo W."/>
            <person name="Chen H."/>
            <person name="Chen S."/>
            <person name="Zhou L."/>
            <person name="Zhou L."/>
            <person name="Ni X."/>
            <person name="Tian J."/>
            <person name="Zhou Y."/>
            <person name="Sheng Y."/>
            <person name="Liu T."/>
            <person name="Pan Y."/>
            <person name="Xia L."/>
            <person name="Li J."/>
            <person name="Zhao F."/>
            <person name="Cao W."/>
        </authorList>
    </citation>
    <scope>NUCLEOTIDE SEQUENCE</scope>
    <source>
        <strain evidence="1">Rmic-2018</strain>
        <tissue evidence="1">Larvae</tissue>
    </source>
</reference>
<proteinExistence type="predicted"/>
<dbReference type="EMBL" id="JABSTU010000010">
    <property type="protein sequence ID" value="KAH8020143.1"/>
    <property type="molecule type" value="Genomic_DNA"/>
</dbReference>
<evidence type="ECO:0000313" key="1">
    <source>
        <dbReference type="EMBL" id="KAH8020143.1"/>
    </source>
</evidence>
<keyword evidence="2" id="KW-1185">Reference proteome</keyword>